<dbReference type="AlphaFoldDB" id="E3MBE7"/>
<dbReference type="EMBL" id="DS268433">
    <property type="protein sequence ID" value="EFO97750.1"/>
    <property type="molecule type" value="Genomic_DNA"/>
</dbReference>
<evidence type="ECO:0008006" key="4">
    <source>
        <dbReference type="Google" id="ProtNLM"/>
    </source>
</evidence>
<dbReference type="GO" id="GO:0016020">
    <property type="term" value="C:membrane"/>
    <property type="evidence" value="ECO:0007669"/>
    <property type="project" value="InterPro"/>
</dbReference>
<feature type="transmembrane region" description="Helical" evidence="1">
    <location>
        <begin position="7"/>
        <end position="28"/>
    </location>
</feature>
<dbReference type="InterPro" id="IPR007669">
    <property type="entry name" value="Chst-1-like"/>
</dbReference>
<evidence type="ECO:0000313" key="2">
    <source>
        <dbReference type="EMBL" id="EFO97750.1"/>
    </source>
</evidence>
<dbReference type="STRING" id="31234.E3MBE7"/>
<dbReference type="FunCoup" id="E3MBE7">
    <property type="interactions" value="10"/>
</dbReference>
<gene>
    <name evidence="2" type="ORF">CRE_15897</name>
</gene>
<dbReference type="PANTHER" id="PTHR22900">
    <property type="entry name" value="PROTEIN CBG14245-RELATED"/>
    <property type="match status" value="1"/>
</dbReference>
<evidence type="ECO:0000313" key="3">
    <source>
        <dbReference type="Proteomes" id="UP000008281"/>
    </source>
</evidence>
<dbReference type="HOGENOM" id="CLU_069458_0_0_1"/>
<dbReference type="CTD" id="9808846"/>
<sequence length="322" mass="38126">MSGIRKIIILVFGIVFLLLESIYLIGVFTRNPVEVTEDVEVLPGDNITDFVPPFVPLLNDYAVVAGYNLLGCNIRKSMSQLNYNLLCYLNNTKLYVERNQSLSDLWYNKRTSCKKISFNTYEPLIRKGKRRMEDLTKFAFIRNPEERFVSFFVDKCLKAKFCGNCTDVRCAVKMIYDRLMPLAHNHSLFIKTNEKWWFEWHSAPQTWNCDFYKYISDFHLIPIGTSLEDRQIAMKKLQKVLRFAKVEDEYIEKIIRDTLESDTKHATHNSDLSQQVLEQVQTDPYVRHYLHRIYYFDYIAFGMKLPEFFNGQDFPKEYIPRS</sequence>
<dbReference type="RefSeq" id="XP_003106448.2">
    <property type="nucleotide sequence ID" value="XM_003106400.2"/>
</dbReference>
<name>E3MBE7_CAERE</name>
<keyword evidence="1" id="KW-0472">Membrane</keyword>
<dbReference type="GO" id="GO:1902884">
    <property type="term" value="P:positive regulation of response to oxidative stress"/>
    <property type="evidence" value="ECO:0007669"/>
    <property type="project" value="InterPro"/>
</dbReference>
<dbReference type="InterPro" id="IPR005331">
    <property type="entry name" value="Sulfotransferase"/>
</dbReference>
<dbReference type="Pfam" id="PF03567">
    <property type="entry name" value="Sulfotransfer_2"/>
    <property type="match status" value="1"/>
</dbReference>
<dbReference type="eggNOG" id="KOG4651">
    <property type="taxonomic scope" value="Eukaryota"/>
</dbReference>
<organism evidence="3">
    <name type="scientific">Caenorhabditis remanei</name>
    <name type="common">Caenorhabditis vulgaris</name>
    <dbReference type="NCBI Taxonomy" id="31234"/>
    <lineage>
        <taxon>Eukaryota</taxon>
        <taxon>Metazoa</taxon>
        <taxon>Ecdysozoa</taxon>
        <taxon>Nematoda</taxon>
        <taxon>Chromadorea</taxon>
        <taxon>Rhabditida</taxon>
        <taxon>Rhabditina</taxon>
        <taxon>Rhabditomorpha</taxon>
        <taxon>Rhabditoidea</taxon>
        <taxon>Rhabditidae</taxon>
        <taxon>Peloderinae</taxon>
        <taxon>Caenorhabditis</taxon>
    </lineage>
</organism>
<dbReference type="GO" id="GO:0050650">
    <property type="term" value="P:chondroitin sulfate proteoglycan biosynthetic process"/>
    <property type="evidence" value="ECO:0007669"/>
    <property type="project" value="InterPro"/>
</dbReference>
<reference evidence="2" key="1">
    <citation type="submission" date="2007-07" db="EMBL/GenBank/DDBJ databases">
        <title>PCAP assembly of the Caenorhabditis remanei genome.</title>
        <authorList>
            <consortium name="The Caenorhabditis remanei Sequencing Consortium"/>
            <person name="Wilson R.K."/>
        </authorList>
    </citation>
    <scope>NUCLEOTIDE SEQUENCE [LARGE SCALE GENOMIC DNA]</scope>
    <source>
        <strain evidence="2">PB4641</strain>
    </source>
</reference>
<proteinExistence type="predicted"/>
<dbReference type="OMA" id="HRIYYFD"/>
<keyword evidence="3" id="KW-1185">Reference proteome</keyword>
<dbReference type="GeneID" id="9808846"/>
<evidence type="ECO:0000256" key="1">
    <source>
        <dbReference type="SAM" id="Phobius"/>
    </source>
</evidence>
<dbReference type="GO" id="GO:0047756">
    <property type="term" value="F:chondroitin 4-sulfotransferase activity"/>
    <property type="evidence" value="ECO:0007669"/>
    <property type="project" value="InterPro"/>
</dbReference>
<dbReference type="KEGG" id="crq:GCK72_020891"/>
<accession>E3MBE7</accession>
<dbReference type="Proteomes" id="UP000008281">
    <property type="component" value="Unassembled WGS sequence"/>
</dbReference>
<dbReference type="InParanoid" id="E3MBE7"/>
<dbReference type="OrthoDB" id="408912at2759"/>
<dbReference type="PANTHER" id="PTHR22900:SF9">
    <property type="entry name" value="CARBOHYDRATE SULFOTRANSFERASE-RELATED"/>
    <property type="match status" value="1"/>
</dbReference>
<protein>
    <recommendedName>
        <fullName evidence="4">Carbohydrate sulfotransferase</fullName>
    </recommendedName>
</protein>
<keyword evidence="1" id="KW-0812">Transmembrane</keyword>
<keyword evidence="1" id="KW-1133">Transmembrane helix</keyword>